<evidence type="ECO:0000259" key="1">
    <source>
        <dbReference type="Pfam" id="PF00296"/>
    </source>
</evidence>
<dbReference type="NCBIfam" id="TIGR03857">
    <property type="entry name" value="F420_MSMEG_2249"/>
    <property type="match status" value="1"/>
</dbReference>
<dbReference type="PANTHER" id="PTHR43244:SF2">
    <property type="entry name" value="CONSERVED HYPOTHETICAL ALANINE AND PROLINE-RICH PROTEIN"/>
    <property type="match status" value="1"/>
</dbReference>
<name>A0A6J7GS39_9ZZZZ</name>
<dbReference type="PANTHER" id="PTHR43244">
    <property type="match status" value="1"/>
</dbReference>
<reference evidence="2" key="1">
    <citation type="submission" date="2020-05" db="EMBL/GenBank/DDBJ databases">
        <authorList>
            <person name="Chiriac C."/>
            <person name="Salcher M."/>
            <person name="Ghai R."/>
            <person name="Kavagutti S V."/>
        </authorList>
    </citation>
    <scope>NUCLEOTIDE SEQUENCE</scope>
</reference>
<evidence type="ECO:0000313" key="2">
    <source>
        <dbReference type="EMBL" id="CAB4910064.1"/>
    </source>
</evidence>
<dbReference type="SUPFAM" id="SSF51679">
    <property type="entry name" value="Bacterial luciferase-like"/>
    <property type="match status" value="1"/>
</dbReference>
<dbReference type="Gene3D" id="3.20.20.30">
    <property type="entry name" value="Luciferase-like domain"/>
    <property type="match status" value="1"/>
</dbReference>
<dbReference type="CDD" id="cd01097">
    <property type="entry name" value="Tetrahydromethanopterin_reductase"/>
    <property type="match status" value="1"/>
</dbReference>
<dbReference type="InterPro" id="IPR050564">
    <property type="entry name" value="F420-G6PD/mer"/>
</dbReference>
<dbReference type="EMBL" id="CAFBMO010000042">
    <property type="protein sequence ID" value="CAB4910064.1"/>
    <property type="molecule type" value="Genomic_DNA"/>
</dbReference>
<feature type="domain" description="Luciferase-like" evidence="1">
    <location>
        <begin position="21"/>
        <end position="324"/>
    </location>
</feature>
<gene>
    <name evidence="2" type="ORF">UFOPK3576_01045</name>
</gene>
<dbReference type="AlphaFoldDB" id="A0A6J7GS39"/>
<sequence length="348" mass="37071">MINNQLGAYTLPGRSIHPLLAIEQAKVAEEIGLGTIWLSERFGTKDAATVLGAMAQATTTINLGVGITHFQTRHPLALASMALTLQALSEGRFILGMGRSVPLLMKAWGLPPSTNELLIDGVRVLKQLMNGERVKYEGPLGTFPVLQINDLPEVTPPPVMLAAIGPISLDLAGANYDGVILHPFLSLDAQRNAVDIARAGAEKAGRDPNALRVVATVVAAADMSQEETDMRVRARLITYLNAPGLGLGLVKANDWDPGVIDAVNAHPLIAALGRRPADGALNHEQLVEVSQVVPEYWFTDAAAVGTTQQVATRLKEYLDAGADEILIHGSTPEFLAPTVKAVDELSRN</sequence>
<protein>
    <submittedName>
        <fullName evidence="2">Unannotated protein</fullName>
    </submittedName>
</protein>
<dbReference type="InterPro" id="IPR036661">
    <property type="entry name" value="Luciferase-like_sf"/>
</dbReference>
<proteinExistence type="predicted"/>
<dbReference type="InterPro" id="IPR022378">
    <property type="entry name" value="F420_OxRdatse_MSMEG2249_pred"/>
</dbReference>
<organism evidence="2">
    <name type="scientific">freshwater metagenome</name>
    <dbReference type="NCBI Taxonomy" id="449393"/>
    <lineage>
        <taxon>unclassified sequences</taxon>
        <taxon>metagenomes</taxon>
        <taxon>ecological metagenomes</taxon>
    </lineage>
</organism>
<accession>A0A6J7GS39</accession>
<dbReference type="Pfam" id="PF00296">
    <property type="entry name" value="Bac_luciferase"/>
    <property type="match status" value="1"/>
</dbReference>
<dbReference type="GO" id="GO:0016705">
    <property type="term" value="F:oxidoreductase activity, acting on paired donors, with incorporation or reduction of molecular oxygen"/>
    <property type="evidence" value="ECO:0007669"/>
    <property type="project" value="InterPro"/>
</dbReference>
<dbReference type="InterPro" id="IPR011251">
    <property type="entry name" value="Luciferase-like_dom"/>
</dbReference>